<dbReference type="GO" id="GO:0016810">
    <property type="term" value="F:hydrolase activity, acting on carbon-nitrogen (but not peptide) bonds"/>
    <property type="evidence" value="ECO:0007669"/>
    <property type="project" value="InterPro"/>
</dbReference>
<dbReference type="AlphaFoldDB" id="A0A7X2ZF44"/>
<dbReference type="SUPFAM" id="SSF55383">
    <property type="entry name" value="Copper amine oxidase, domain N"/>
    <property type="match status" value="1"/>
</dbReference>
<dbReference type="EMBL" id="WNZX01000031">
    <property type="protein sequence ID" value="MUG73731.1"/>
    <property type="molecule type" value="Genomic_DNA"/>
</dbReference>
<dbReference type="PANTHER" id="PTHR10587">
    <property type="entry name" value="GLYCOSYL TRANSFERASE-RELATED"/>
    <property type="match status" value="1"/>
</dbReference>
<dbReference type="InterPro" id="IPR050248">
    <property type="entry name" value="Polysacc_deacetylase_ArnD"/>
</dbReference>
<sequence>MKRVTSAERTSSRNSILHSFLTGILVLAIWLSAAPQTFAAAPLTTKEADEVFASLSSGKRVEAEEMSYRKPEEPTVYLTFDDGPSAFTPQVLDVLKEEEVRATFFVLGEQAEARPHVVKRIVEEGHAIGNHSYNHVYKELYSNFGAYWEQLQRTEQILFDATGVRTPLVRAPGGTAGNFDAFYFYLLNRGGYSVFDWTIDSEDARKAGATAEDIAHTVAQGPFRHEVTVLMHDGPGHEQTLKALPKIIKLFKDQGYRFAPLSTEVKPAQFGVSKAKWQRGTSWSAFQQQLQAVEEHRPVWAAAGSVAEEAGAGSEVKPAPETALASGGIAAGGPDQLRLRTDYTTVDFRRDGFLFREERFIVPLRELVQPLGAEVVWEPGARTAVVRYGSSRTEYDLANCELRVYREQPQWDPSGHEAVTVIPLPEMELREGSLYVPLRSALELLGAQIVAYEPETDGHPATVRATFRQGLPLELGRLWAAAAKRSVPV</sequence>
<dbReference type="Pfam" id="PF07833">
    <property type="entry name" value="Cu_amine_oxidN1"/>
    <property type="match status" value="1"/>
</dbReference>
<reference evidence="2 3" key="1">
    <citation type="submission" date="2019-11" db="EMBL/GenBank/DDBJ databases">
        <title>Draft genome sequences of five Paenibacillus species of dairy origin.</title>
        <authorList>
            <person name="Olajide A.M."/>
            <person name="Chen S."/>
            <person name="Lapointe G."/>
        </authorList>
    </citation>
    <scope>NUCLEOTIDE SEQUENCE [LARGE SCALE GENOMIC DNA]</scope>
    <source>
        <strain evidence="2 3">2CS3</strain>
    </source>
</reference>
<dbReference type="PANTHER" id="PTHR10587:SF125">
    <property type="entry name" value="POLYSACCHARIDE DEACETYLASE YHEN-RELATED"/>
    <property type="match status" value="1"/>
</dbReference>
<dbReference type="SUPFAM" id="SSF88713">
    <property type="entry name" value="Glycoside hydrolase/deacetylase"/>
    <property type="match status" value="1"/>
</dbReference>
<name>A0A7X2ZF44_9BACL</name>
<dbReference type="RefSeq" id="WP_155615696.1">
    <property type="nucleotide sequence ID" value="NZ_WNZX01000031.1"/>
</dbReference>
<keyword evidence="3" id="KW-1185">Reference proteome</keyword>
<dbReference type="GO" id="GO:0005975">
    <property type="term" value="P:carbohydrate metabolic process"/>
    <property type="evidence" value="ECO:0007669"/>
    <property type="project" value="InterPro"/>
</dbReference>
<feature type="domain" description="NodB homology" evidence="1">
    <location>
        <begin position="74"/>
        <end position="259"/>
    </location>
</feature>
<dbReference type="Gene3D" id="3.30.457.10">
    <property type="entry name" value="Copper amine oxidase-like, N-terminal domain"/>
    <property type="match status" value="1"/>
</dbReference>
<organism evidence="2 3">
    <name type="scientific">Paenibacillus validus</name>
    <dbReference type="NCBI Taxonomy" id="44253"/>
    <lineage>
        <taxon>Bacteria</taxon>
        <taxon>Bacillati</taxon>
        <taxon>Bacillota</taxon>
        <taxon>Bacilli</taxon>
        <taxon>Bacillales</taxon>
        <taxon>Paenibacillaceae</taxon>
        <taxon>Paenibacillus</taxon>
    </lineage>
</organism>
<evidence type="ECO:0000313" key="2">
    <source>
        <dbReference type="EMBL" id="MUG73731.1"/>
    </source>
</evidence>
<dbReference type="InterPro" id="IPR036582">
    <property type="entry name" value="Mao_N_sf"/>
</dbReference>
<dbReference type="CDD" id="cd10944">
    <property type="entry name" value="CE4_SmPgdA_like"/>
    <property type="match status" value="1"/>
</dbReference>
<protein>
    <submittedName>
        <fullName evidence="2">Polysaccharide deacetylase family protein</fullName>
    </submittedName>
</protein>
<dbReference type="InterPro" id="IPR011330">
    <property type="entry name" value="Glyco_hydro/deAcase_b/a-brl"/>
</dbReference>
<evidence type="ECO:0000259" key="1">
    <source>
        <dbReference type="PROSITE" id="PS51677"/>
    </source>
</evidence>
<dbReference type="Gene3D" id="3.20.20.370">
    <property type="entry name" value="Glycoside hydrolase/deacetylase"/>
    <property type="match status" value="1"/>
</dbReference>
<gene>
    <name evidence="2" type="ORF">GNP93_24290</name>
</gene>
<dbReference type="Proteomes" id="UP000450917">
    <property type="component" value="Unassembled WGS sequence"/>
</dbReference>
<dbReference type="InterPro" id="IPR002509">
    <property type="entry name" value="NODB_dom"/>
</dbReference>
<dbReference type="Pfam" id="PF01522">
    <property type="entry name" value="Polysacc_deac_1"/>
    <property type="match status" value="1"/>
</dbReference>
<dbReference type="InterPro" id="IPR012854">
    <property type="entry name" value="Cu_amine_oxidase-like_N"/>
</dbReference>
<accession>A0A7X2ZF44</accession>
<proteinExistence type="predicted"/>
<evidence type="ECO:0000313" key="3">
    <source>
        <dbReference type="Proteomes" id="UP000450917"/>
    </source>
</evidence>
<dbReference type="PROSITE" id="PS51677">
    <property type="entry name" value="NODB"/>
    <property type="match status" value="1"/>
</dbReference>
<comment type="caution">
    <text evidence="2">The sequence shown here is derived from an EMBL/GenBank/DDBJ whole genome shotgun (WGS) entry which is preliminary data.</text>
</comment>